<evidence type="ECO:0000256" key="1">
    <source>
        <dbReference type="SAM" id="Phobius"/>
    </source>
</evidence>
<dbReference type="Proteomes" id="UP000238823">
    <property type="component" value="Unassembled WGS sequence"/>
</dbReference>
<evidence type="ECO:0000313" key="3">
    <source>
        <dbReference type="Proteomes" id="UP000238823"/>
    </source>
</evidence>
<keyword evidence="1" id="KW-0472">Membrane</keyword>
<feature type="transmembrane region" description="Helical" evidence="1">
    <location>
        <begin position="329"/>
        <end position="349"/>
    </location>
</feature>
<reference evidence="2 3" key="1">
    <citation type="submission" date="2018-03" db="EMBL/GenBank/DDBJ databases">
        <title>Draft Genome Sequences of the Obligatory Marine Myxobacteria Enhygromyxa salina SWB007.</title>
        <authorList>
            <person name="Poehlein A."/>
            <person name="Moghaddam J.A."/>
            <person name="Harms H."/>
            <person name="Alanjari M."/>
            <person name="Koenig G.M."/>
            <person name="Daniel R."/>
            <person name="Schaeberle T.F."/>
        </authorList>
    </citation>
    <scope>NUCLEOTIDE SEQUENCE [LARGE SCALE GENOMIC DNA]</scope>
    <source>
        <strain evidence="2 3">SWB007</strain>
    </source>
</reference>
<organism evidence="2 3">
    <name type="scientific">Enhygromyxa salina</name>
    <dbReference type="NCBI Taxonomy" id="215803"/>
    <lineage>
        <taxon>Bacteria</taxon>
        <taxon>Pseudomonadati</taxon>
        <taxon>Myxococcota</taxon>
        <taxon>Polyangia</taxon>
        <taxon>Nannocystales</taxon>
        <taxon>Nannocystaceae</taxon>
        <taxon>Enhygromyxa</taxon>
    </lineage>
</organism>
<proteinExistence type="predicted"/>
<keyword evidence="1" id="KW-0812">Transmembrane</keyword>
<feature type="transmembrane region" description="Helical" evidence="1">
    <location>
        <begin position="235"/>
        <end position="252"/>
    </location>
</feature>
<evidence type="ECO:0008006" key="4">
    <source>
        <dbReference type="Google" id="ProtNLM"/>
    </source>
</evidence>
<dbReference type="AlphaFoldDB" id="A0A2S9YU50"/>
<dbReference type="EMBL" id="PVNL01000039">
    <property type="protein sequence ID" value="PRQ08637.1"/>
    <property type="molecule type" value="Genomic_DNA"/>
</dbReference>
<feature type="transmembrane region" description="Helical" evidence="1">
    <location>
        <begin position="98"/>
        <end position="119"/>
    </location>
</feature>
<name>A0A2S9YU50_9BACT</name>
<feature type="transmembrane region" description="Helical" evidence="1">
    <location>
        <begin position="361"/>
        <end position="383"/>
    </location>
</feature>
<dbReference type="OrthoDB" id="344788at2"/>
<feature type="transmembrane region" description="Helical" evidence="1">
    <location>
        <begin position="20"/>
        <end position="37"/>
    </location>
</feature>
<sequence>MREGDEARTGVKQPSPGSKLPARLLAVGIGAGFLLHLREWSFVCDDAFISFRYARNLGQHGALVYNLAPFERVEGYTNLLWVLMLGLGDALGVRAETLAPVLTAVASLAGLLLVALISAQLRRRFGPARRGAQLGPSSDTDELEYADLLAPALLATLPEFVVWGSSGLETSVALSLGLAAIWLWLGGRIELAAVAACLAGLTRLDALVWIAAFGLGWLSVVGLERGPRQIPWRRVLIGSALFVVPLVIQLIARKSYYGEWLPNTWAVKHHGAGLREFYGVGYLKFWADRVDLVWLIPAALLLRPRHLPLVLPIAVQLGWAWSIGGDFMAYGRFLLPATTLTLLLLGLVLGEARDQLRLRGWLSLVWAELVWAGVALALMVGYARQIPARIQEDREHAFLHIDYEDPKQTPGFEGVDAMHRFAAVRYAAGLAFRASVPADTRITVGAAGALPYASELPAFDSYGLVDPGVVAVAEPKTKGARPGHQLQAPLDYMLRAHQPDLLCHIGYAGTRPPSRAAARRLRGVRGWTGWACVETGAIPDPRAEAGELPSHHYCCARPRGRFEELDE</sequence>
<accession>A0A2S9YU50</accession>
<dbReference type="RefSeq" id="WP_106088675.1">
    <property type="nucleotide sequence ID" value="NZ_PVNL01000039.1"/>
</dbReference>
<comment type="caution">
    <text evidence="2">The sequence shown here is derived from an EMBL/GenBank/DDBJ whole genome shotgun (WGS) entry which is preliminary data.</text>
</comment>
<feature type="transmembrane region" description="Helical" evidence="1">
    <location>
        <begin position="206"/>
        <end position="223"/>
    </location>
</feature>
<protein>
    <recommendedName>
        <fullName evidence="4">Glycosyltransferase RgtA/B/C/D-like domain-containing protein</fullName>
    </recommendedName>
</protein>
<evidence type="ECO:0000313" key="2">
    <source>
        <dbReference type="EMBL" id="PRQ08637.1"/>
    </source>
</evidence>
<keyword evidence="1" id="KW-1133">Transmembrane helix</keyword>
<gene>
    <name evidence="2" type="ORF">ENSA7_16430</name>
</gene>